<sequence length="454" mass="50383">MIPGTKASKPSIPSIVLFSIKEETGTQKNFPPSIEFGEGGWGGDETSNAIRREGGKIPNGRPPRPPLNSHQLSTTSVFLATTIQIADPLSKIMSGLELPSIDTADDKGGAIFSCGLFDTEMVRKIAEMLLPGLATACVDHTTGDIFRTPASVAVDLRKEFIEYLTHRSETFLAESVILEGEAAVEASDDPYEVICLISDDFDTLKRNLLGRISGWLLSELREDKIDDIVQEMEMSKFWSMDRREALAQTLLRNVDYKAVFHCESRFNFAEELAEHGLVCKFRSADCPNEGCNVRFVVAHMDHHDVVCPFKVLPCEQNCPASILRREMDRHCITVCPMKKVNCNFYSLGCQATVPQSNIEKHISENLCNHILLILQRLHKEASSEDLKRRAEQLESLASEEIRAMQDARSLTFVIKDLDSKVPALPACETVSSGASDEEHRGTPEIAEITAQVES</sequence>
<keyword evidence="2" id="KW-1185">Reference proteome</keyword>
<reference evidence="2" key="1">
    <citation type="journal article" date="2023" name="Front. Plant Sci.">
        <title>Chromosomal-level genome assembly of Melastoma candidum provides insights into trichome evolution.</title>
        <authorList>
            <person name="Zhong Y."/>
            <person name="Wu W."/>
            <person name="Sun C."/>
            <person name="Zou P."/>
            <person name="Liu Y."/>
            <person name="Dai S."/>
            <person name="Zhou R."/>
        </authorList>
    </citation>
    <scope>NUCLEOTIDE SEQUENCE [LARGE SCALE GENOMIC DNA]</scope>
</reference>
<dbReference type="Proteomes" id="UP001057402">
    <property type="component" value="Chromosome 2"/>
</dbReference>
<comment type="caution">
    <text evidence="1">The sequence shown here is derived from an EMBL/GenBank/DDBJ whole genome shotgun (WGS) entry which is preliminary data.</text>
</comment>
<gene>
    <name evidence="1" type="ORF">MLD38_004920</name>
</gene>
<evidence type="ECO:0000313" key="1">
    <source>
        <dbReference type="EMBL" id="KAI4387059.1"/>
    </source>
</evidence>
<dbReference type="EMBL" id="CM042881">
    <property type="protein sequence ID" value="KAI4387059.1"/>
    <property type="molecule type" value="Genomic_DNA"/>
</dbReference>
<organism evidence="1 2">
    <name type="scientific">Melastoma candidum</name>
    <dbReference type="NCBI Taxonomy" id="119954"/>
    <lineage>
        <taxon>Eukaryota</taxon>
        <taxon>Viridiplantae</taxon>
        <taxon>Streptophyta</taxon>
        <taxon>Embryophyta</taxon>
        <taxon>Tracheophyta</taxon>
        <taxon>Spermatophyta</taxon>
        <taxon>Magnoliopsida</taxon>
        <taxon>eudicotyledons</taxon>
        <taxon>Gunneridae</taxon>
        <taxon>Pentapetalae</taxon>
        <taxon>rosids</taxon>
        <taxon>malvids</taxon>
        <taxon>Myrtales</taxon>
        <taxon>Melastomataceae</taxon>
        <taxon>Melastomatoideae</taxon>
        <taxon>Melastomateae</taxon>
        <taxon>Melastoma</taxon>
    </lineage>
</organism>
<proteinExistence type="predicted"/>
<protein>
    <submittedName>
        <fullName evidence="1">Uncharacterized protein</fullName>
    </submittedName>
</protein>
<evidence type="ECO:0000313" key="2">
    <source>
        <dbReference type="Proteomes" id="UP001057402"/>
    </source>
</evidence>
<name>A0ACB9S7D4_9MYRT</name>
<accession>A0ACB9S7D4</accession>